<proteinExistence type="predicted"/>
<evidence type="ECO:0000313" key="3">
    <source>
        <dbReference type="Proteomes" id="UP001071230"/>
    </source>
</evidence>
<organism evidence="1">
    <name type="scientific">Acididesulfobacillus acetoxydans</name>
    <dbReference type="NCBI Taxonomy" id="1561005"/>
    <lineage>
        <taxon>Bacteria</taxon>
        <taxon>Bacillati</taxon>
        <taxon>Bacillota</taxon>
        <taxon>Clostridia</taxon>
        <taxon>Eubacteriales</taxon>
        <taxon>Peptococcaceae</taxon>
        <taxon>Acididesulfobacillus</taxon>
    </lineage>
</organism>
<sequence length="392" mass="45119">METDKRIRQKTPLVTRRNFLRTILGVGAGYVYFRYFPFAENTSNVKEAHPPLAKVDRRVPPPSSPPSASPLLFVAHLANAPRYMVTPTYDRSGQAVHPSIVDFKTEYGLESWGGFRYWMALTPFPYFWSTHENPSLLVGQDGLKWHNPPAIKNPLVPRPFGLINRNYNSDPELIYDPNQNMLILYWREYSEGAFEKIWAKKISPNHKPSNKILCVEKKWDHKTGLILSPTVWRKSAKEWYMWTTDGNVTMHSYTSSNGLVWSPPQPCNAPWDAWNGGYIPWHIAAKPNPIEHNVEFLIAGWSKKGTIKDCQLFYATAPMSDPKELRMPLAQPILRRGTGNQWDNGYIYRSSFVREPGNSQTLRIWYSACSNKKVWHFGYTEGQLSQRTPSLV</sequence>
<dbReference type="EMBL" id="CDGJ01000078">
    <property type="protein sequence ID" value="CEJ08189.1"/>
    <property type="molecule type" value="Genomic_DNA"/>
</dbReference>
<dbReference type="Proteomes" id="UP001071230">
    <property type="component" value="Unassembled WGS sequence"/>
</dbReference>
<keyword evidence="3" id="KW-1185">Reference proteome</keyword>
<evidence type="ECO:0000313" key="2">
    <source>
        <dbReference type="EMBL" id="CEJ08189.1"/>
    </source>
</evidence>
<gene>
    <name evidence="1" type="ORF">DEACI_2638</name>
    <name evidence="2" type="ORF">DEACI_2664</name>
</gene>
<dbReference type="EMBL" id="LR746496">
    <property type="protein sequence ID" value="CAA7601967.1"/>
    <property type="molecule type" value="Genomic_DNA"/>
</dbReference>
<dbReference type="Proteomes" id="UP000836597">
    <property type="component" value="Chromosome"/>
</dbReference>
<evidence type="ECO:0000313" key="1">
    <source>
        <dbReference type="EMBL" id="CAA7601967.1"/>
    </source>
</evidence>
<dbReference type="RefSeq" id="WP_261487225.1">
    <property type="nucleotide sequence ID" value="NZ_CDGJ01000078.1"/>
</dbReference>
<dbReference type="KEGG" id="aacx:DEACI_2638"/>
<accession>A0A8S0XXX1</accession>
<name>A0A8S0XXX1_9FIRM</name>
<reference evidence="2" key="1">
    <citation type="submission" date="2014-11" db="EMBL/GenBank/DDBJ databases">
        <authorList>
            <person name="Hornung B.V."/>
        </authorList>
    </citation>
    <scope>NUCLEOTIDE SEQUENCE</scope>
    <source>
        <strain evidence="2">INE</strain>
    </source>
</reference>
<reference evidence="1" key="2">
    <citation type="submission" date="2020-01" db="EMBL/GenBank/DDBJ databases">
        <authorList>
            <person name="Hornung B."/>
        </authorList>
    </citation>
    <scope>NUCLEOTIDE SEQUENCE</scope>
    <source>
        <strain evidence="1">PacBioINE</strain>
    </source>
</reference>
<dbReference type="AlphaFoldDB" id="A0A8S0XXX1"/>
<protein>
    <submittedName>
        <fullName evidence="2">4Fe-4S ferredoxin iron-sulfur binding domain protein</fullName>
    </submittedName>
</protein>